<dbReference type="FunCoup" id="J4GP59">
    <property type="interactions" value="394"/>
</dbReference>
<feature type="compositionally biased region" description="Basic residues" evidence="9">
    <location>
        <begin position="539"/>
        <end position="549"/>
    </location>
</feature>
<keyword evidence="4" id="KW-0378">Hydrolase</keyword>
<keyword evidence="12" id="KW-1185">Reference proteome</keyword>
<feature type="compositionally biased region" description="Basic and acidic residues" evidence="9">
    <location>
        <begin position="895"/>
        <end position="908"/>
    </location>
</feature>
<dbReference type="GO" id="GO:0006974">
    <property type="term" value="P:DNA damage response"/>
    <property type="evidence" value="ECO:0007669"/>
    <property type="project" value="TreeGrafter"/>
</dbReference>
<evidence type="ECO:0000313" key="12">
    <source>
        <dbReference type="Proteomes" id="UP000006352"/>
    </source>
</evidence>
<dbReference type="Gene3D" id="3.30.40.10">
    <property type="entry name" value="Zinc/RING finger domain, C3HC4 (zinc finger)"/>
    <property type="match status" value="1"/>
</dbReference>
<dbReference type="InterPro" id="IPR052583">
    <property type="entry name" value="ATP-helicase/E3_Ub-Ligase"/>
</dbReference>
<dbReference type="CDD" id="cd18793">
    <property type="entry name" value="SF2_C_SNF"/>
    <property type="match status" value="1"/>
</dbReference>
<dbReference type="Pfam" id="PF00176">
    <property type="entry name" value="SNF2-rel_dom"/>
    <property type="match status" value="1"/>
</dbReference>
<evidence type="ECO:0000256" key="9">
    <source>
        <dbReference type="SAM" id="MobiDB-lite"/>
    </source>
</evidence>
<evidence type="ECO:0000256" key="2">
    <source>
        <dbReference type="ARBA" id="ARBA00022741"/>
    </source>
</evidence>
<keyword evidence="5" id="KW-0862">Zinc</keyword>
<evidence type="ECO:0000256" key="8">
    <source>
        <dbReference type="SAM" id="Coils"/>
    </source>
</evidence>
<dbReference type="GO" id="GO:0005524">
    <property type="term" value="F:ATP binding"/>
    <property type="evidence" value="ECO:0007669"/>
    <property type="project" value="InterPro"/>
</dbReference>
<feature type="region of interest" description="Disordered" evidence="9">
    <location>
        <begin position="38"/>
        <end position="71"/>
    </location>
</feature>
<dbReference type="InterPro" id="IPR017907">
    <property type="entry name" value="Znf_RING_CS"/>
</dbReference>
<name>J4GP59_9APHY</name>
<dbReference type="Pfam" id="PF00097">
    <property type="entry name" value="zf-C3HC4"/>
    <property type="match status" value="1"/>
</dbReference>
<dbReference type="Gene3D" id="3.40.50.10810">
    <property type="entry name" value="Tandem AAA-ATPase domain"/>
    <property type="match status" value="2"/>
</dbReference>
<dbReference type="InterPro" id="IPR059033">
    <property type="entry name" value="C144_05_dom"/>
</dbReference>
<dbReference type="OrthoDB" id="5330228at2759"/>
<dbReference type="RefSeq" id="XP_012181568.1">
    <property type="nucleotide sequence ID" value="XM_012326178.1"/>
</dbReference>
<dbReference type="InParanoid" id="J4GP59"/>
<dbReference type="InterPro" id="IPR013083">
    <property type="entry name" value="Znf_RING/FYVE/PHD"/>
</dbReference>
<proteinExistence type="predicted"/>
<dbReference type="InterPro" id="IPR001841">
    <property type="entry name" value="Znf_RING"/>
</dbReference>
<evidence type="ECO:0000256" key="3">
    <source>
        <dbReference type="ARBA" id="ARBA00022771"/>
    </source>
</evidence>
<organism evidence="11 12">
    <name type="scientific">Fibroporia radiculosa</name>
    <dbReference type="NCBI Taxonomy" id="599839"/>
    <lineage>
        <taxon>Eukaryota</taxon>
        <taxon>Fungi</taxon>
        <taxon>Dikarya</taxon>
        <taxon>Basidiomycota</taxon>
        <taxon>Agaricomycotina</taxon>
        <taxon>Agaricomycetes</taxon>
        <taxon>Polyporales</taxon>
        <taxon>Fibroporiaceae</taxon>
        <taxon>Fibroporia</taxon>
    </lineage>
</organism>
<sequence>MRLGNTIHIQPLIDPVIDQRNVDLEAVLSLLKQSRVATSKGKKRAAPPTPPGPNKRARISPSKTEHLNSQNRASEDLETICVYRHVLDIRYECFVPSHDVGTVEFAQEAELAARCSIQAAVTTASIEADEDVEFVEDDCREESPGSREEVGVECVGVVKLSRWLKEHVASQEGSHSFDLGSMHLEVNKPQKRSGGKSVLTACMQENRSYVLTVPGVDDTFDTAAHDIRLQHLADPLSAFHVLETAGRAEVNVNAYLHYSNDGAIVSYPGVLVFRICLEVEISLISPTIFEPIIEPSKQRASDVEEAQRRALLHIFPSTGPYPTSFHSATDVPFLYSILGPAPRLRTSQEELLAQPKALLPTLLPFQRRSVAWMLSREATGFSECGAIIPDAEVPKASAASSKLPLFWEEVSLGVDAVWYNRLRGIISRNVPEKQEPALGGILAEEPGLGKTLECIALVLLNPSIGRDPSNSRWDPESKLSVKEIKTTLIVTPGSLARQWADELALHAPTLKVLMYDGWSKTPILAQALKQQLKLGAIQSKKKLKGHSKSRSSTPAARTKRSSRAPASELGDGSTDPTVDAKDEDDAPFDWCTYVHTFDVCITTYAVLQQDLGVARPPPTRPRRAGTQYSDIARARSPLVKCQWYRVIMDEVQMVGGGKAEEMVSLIPRVSSFAVSGTPARAQTADLIHVVKFLRIDEVVKYPRVWLRLLQPAYVNEFTSLFCRYAIRTVKAAVSEELTIPHQTRYLVPIELGRIERHVYNQNFENALLDLGLDARGVAVRADWELDTAALRFWLRKLRGICTHPQVGQLLNNADKLHKPGVLKTIGEGMREQNWRNLMEDRRNKVQMMSTLAQLQQRDEAQPDRYRLALDILIAAEKEALQLIGEVKAALAEHGRRGEALKPDNECSRATHGLATPGLNGKGKARASSVDSALSDLSDSDDEGLPRNPAREEHAVKRGALQNRLRECWISHHKVLFLKGDVYHVLGESYADAENQAYADAEDLRRLLLKGTEQAAARAMTQLNRDTSMKLLTENDLYIGASYLDQGGIRSAALMEEANEIIEGLLNEQSALLWQWRQKLIVLLTQSLTANNQDADGQEYARSLETQGEAEAYLQAYAALLADRREALTAERTLLATHDVREKFSRHTKAAQKAAGAVFEDVVMVPLEPLGEEHNLPEHEVLLRSLNEERKVLLEEFDPQRAVKSVMVDLHNIAARIYKQDDPEGFLIRDAVKRLRTLLADQAKLMDRLQADLGQLRKAFNERISYFRQLQEISDTVAEAAWEGDVADAIVNIHTENRDLETKINTNRARQRYLDYLAKSQEEGTVDEDERCCVLCRSEFTRGYITPCAHVFCESCLKEWRFSLKKNADQAPPGPVRLVNNELVPMSRREINYNVVDPTLFEDIQAMESFGSYGSKIQTLVRHLLYLQITDSGAKSIIFSAWADSLLIIQHALAHNGIESIRIDQHKGKESAANRFRLDPSISVLLLHGERENAGLNVTCASRVFLVESVVHHGFELQAIARIDRMGQTRPTEVYCYYAEETVERNILDLAARQGQSLYTKDNSAGTLDVTPFALPSNQKAVDMPAKKMQKGDFVFKTDDMLAIFFPHLYEDLEYLLPPEDAPNTEPEQAQMQMAKEPENAVAGPSRLSA</sequence>
<keyword evidence="1" id="KW-0479">Metal-binding</keyword>
<dbReference type="InterPro" id="IPR000330">
    <property type="entry name" value="SNF2_N"/>
</dbReference>
<dbReference type="EMBL" id="HE797072">
    <property type="protein sequence ID" value="CCM02285.1"/>
    <property type="molecule type" value="Genomic_DNA"/>
</dbReference>
<dbReference type="STRING" id="599839.J4GP59"/>
<keyword evidence="3 7" id="KW-0863">Zinc-finger</keyword>
<dbReference type="GO" id="GO:0000209">
    <property type="term" value="P:protein polyubiquitination"/>
    <property type="evidence" value="ECO:0007669"/>
    <property type="project" value="TreeGrafter"/>
</dbReference>
<dbReference type="Pfam" id="PF26021">
    <property type="entry name" value="Ferritin_C144_05"/>
    <property type="match status" value="1"/>
</dbReference>
<dbReference type="PROSITE" id="PS50089">
    <property type="entry name" value="ZF_RING_2"/>
    <property type="match status" value="1"/>
</dbReference>
<evidence type="ECO:0000256" key="6">
    <source>
        <dbReference type="ARBA" id="ARBA00022840"/>
    </source>
</evidence>
<reference evidence="11 12" key="1">
    <citation type="journal article" date="2012" name="Appl. Environ. Microbiol.">
        <title>Short-read sequencing for genomic analysis of the brown rot fungus Fibroporia radiculosa.</title>
        <authorList>
            <person name="Tang J.D."/>
            <person name="Perkins A.D."/>
            <person name="Sonstegard T.S."/>
            <person name="Schroeder S.G."/>
            <person name="Burgess S.C."/>
            <person name="Diehl S.V."/>
        </authorList>
    </citation>
    <scope>NUCLEOTIDE SEQUENCE [LARGE SCALE GENOMIC DNA]</scope>
    <source>
        <strain evidence="11 12">TFFH 294</strain>
    </source>
</reference>
<dbReference type="Gene3D" id="3.40.50.300">
    <property type="entry name" value="P-loop containing nucleotide triphosphate hydrolases"/>
    <property type="match status" value="2"/>
</dbReference>
<keyword evidence="2" id="KW-0547">Nucleotide-binding</keyword>
<dbReference type="SUPFAM" id="SSF57850">
    <property type="entry name" value="RING/U-box"/>
    <property type="match status" value="1"/>
</dbReference>
<dbReference type="SUPFAM" id="SSF52540">
    <property type="entry name" value="P-loop containing nucleoside triphosphate hydrolases"/>
    <property type="match status" value="2"/>
</dbReference>
<evidence type="ECO:0000256" key="4">
    <source>
        <dbReference type="ARBA" id="ARBA00022801"/>
    </source>
</evidence>
<dbReference type="PANTHER" id="PTHR45865">
    <property type="entry name" value="E3 UBIQUITIN-PROTEIN LIGASE SHPRH FAMILY MEMBER"/>
    <property type="match status" value="1"/>
</dbReference>
<evidence type="ECO:0000256" key="1">
    <source>
        <dbReference type="ARBA" id="ARBA00022723"/>
    </source>
</evidence>
<dbReference type="HOGENOM" id="CLU_001592_2_1_1"/>
<feature type="region of interest" description="Disordered" evidence="9">
    <location>
        <begin position="539"/>
        <end position="581"/>
    </location>
</feature>
<accession>J4GP59</accession>
<dbReference type="CDD" id="cd16449">
    <property type="entry name" value="RING-HC"/>
    <property type="match status" value="1"/>
</dbReference>
<evidence type="ECO:0000256" key="5">
    <source>
        <dbReference type="ARBA" id="ARBA00022833"/>
    </source>
</evidence>
<evidence type="ECO:0000256" key="7">
    <source>
        <dbReference type="PROSITE-ProRule" id="PRU00175"/>
    </source>
</evidence>
<dbReference type="GO" id="GO:0061630">
    <property type="term" value="F:ubiquitin protein ligase activity"/>
    <property type="evidence" value="ECO:0007669"/>
    <property type="project" value="TreeGrafter"/>
</dbReference>
<evidence type="ECO:0000313" key="11">
    <source>
        <dbReference type="EMBL" id="CCM02285.1"/>
    </source>
</evidence>
<feature type="coiled-coil region" evidence="8">
    <location>
        <begin position="1231"/>
        <end position="1258"/>
    </location>
</feature>
<feature type="compositionally biased region" description="Low complexity" evidence="9">
    <location>
        <begin position="926"/>
        <end position="936"/>
    </location>
</feature>
<evidence type="ECO:0000259" key="10">
    <source>
        <dbReference type="PROSITE" id="PS50089"/>
    </source>
</evidence>
<feature type="region of interest" description="Disordered" evidence="9">
    <location>
        <begin position="895"/>
        <end position="955"/>
    </location>
</feature>
<dbReference type="InterPro" id="IPR038718">
    <property type="entry name" value="SNF2-like_sf"/>
</dbReference>
<keyword evidence="8" id="KW-0175">Coiled coil</keyword>
<dbReference type="GO" id="GO:0005634">
    <property type="term" value="C:nucleus"/>
    <property type="evidence" value="ECO:0007669"/>
    <property type="project" value="TreeGrafter"/>
</dbReference>
<feature type="domain" description="RING-type" evidence="10">
    <location>
        <begin position="1332"/>
        <end position="1371"/>
    </location>
</feature>
<keyword evidence="6" id="KW-0067">ATP-binding</keyword>
<dbReference type="PANTHER" id="PTHR45865:SF1">
    <property type="entry name" value="E3 UBIQUITIN-PROTEIN LIGASE SHPRH"/>
    <property type="match status" value="1"/>
</dbReference>
<feature type="region of interest" description="Disordered" evidence="9">
    <location>
        <begin position="1617"/>
        <end position="1649"/>
    </location>
</feature>
<dbReference type="GO" id="GO:0016787">
    <property type="term" value="F:hydrolase activity"/>
    <property type="evidence" value="ECO:0007669"/>
    <property type="project" value="UniProtKB-KW"/>
</dbReference>
<dbReference type="Proteomes" id="UP000006352">
    <property type="component" value="Unassembled WGS sequence"/>
</dbReference>
<dbReference type="GO" id="GO:0008270">
    <property type="term" value="F:zinc ion binding"/>
    <property type="evidence" value="ECO:0007669"/>
    <property type="project" value="UniProtKB-KW"/>
</dbReference>
<protein>
    <recommendedName>
        <fullName evidence="10">RING-type domain-containing protein</fullName>
    </recommendedName>
</protein>
<gene>
    <name evidence="11" type="ORF">FIBRA_04372</name>
</gene>
<dbReference type="SMART" id="SM00487">
    <property type="entry name" value="DEXDc"/>
    <property type="match status" value="1"/>
</dbReference>
<dbReference type="GeneID" id="24097196"/>
<dbReference type="InterPro" id="IPR018957">
    <property type="entry name" value="Znf_C3HC4_RING-type"/>
</dbReference>
<dbReference type="PROSITE" id="PS00518">
    <property type="entry name" value="ZF_RING_1"/>
    <property type="match status" value="1"/>
</dbReference>
<dbReference type="InterPro" id="IPR049730">
    <property type="entry name" value="SNF2/RAD54-like_C"/>
</dbReference>
<dbReference type="InterPro" id="IPR014001">
    <property type="entry name" value="Helicase_ATP-bd"/>
</dbReference>
<dbReference type="InterPro" id="IPR027417">
    <property type="entry name" value="P-loop_NTPase"/>
</dbReference>